<evidence type="ECO:0000259" key="1">
    <source>
        <dbReference type="Pfam" id="PF12034"/>
    </source>
</evidence>
<organism evidence="2 3">
    <name type="scientific">Parahaliea mediterranea</name>
    <dbReference type="NCBI Taxonomy" id="651086"/>
    <lineage>
        <taxon>Bacteria</taxon>
        <taxon>Pseudomonadati</taxon>
        <taxon>Pseudomonadota</taxon>
        <taxon>Gammaproteobacteria</taxon>
        <taxon>Cellvibrionales</taxon>
        <taxon>Halieaceae</taxon>
        <taxon>Parahaliea</taxon>
    </lineage>
</organism>
<reference evidence="2" key="1">
    <citation type="submission" date="2021-02" db="EMBL/GenBank/DDBJ databases">
        <title>PHA producing bacteria isolated from coastal sediment in Guangdong, Shenzhen.</title>
        <authorList>
            <person name="Zheng W."/>
            <person name="Yu S."/>
            <person name="Huang Y."/>
        </authorList>
    </citation>
    <scope>NUCLEOTIDE SEQUENCE</scope>
    <source>
        <strain evidence="2">TN14-10</strain>
    </source>
</reference>
<evidence type="ECO:0000313" key="2">
    <source>
        <dbReference type="EMBL" id="MBN7796330.1"/>
    </source>
</evidence>
<dbReference type="InterPro" id="IPR021908">
    <property type="entry name" value="YfbK_C"/>
</dbReference>
<sequence>MAQKIAPFHVFWTVLHCNRISYNALDLKNLSISQGNYHDTLIQALSRNGTGVATALRETRFAAAVAGFAELLRGGKYSGDWDYDKALELAQENRGDDPYGYRSELVQLIRKAEIAAGM</sequence>
<dbReference type="Proteomes" id="UP000664303">
    <property type="component" value="Unassembled WGS sequence"/>
</dbReference>
<dbReference type="AlphaFoldDB" id="A0A939DDX5"/>
<keyword evidence="3" id="KW-1185">Reference proteome</keyword>
<dbReference type="EMBL" id="JAFKCZ010000005">
    <property type="protein sequence ID" value="MBN7796330.1"/>
    <property type="molecule type" value="Genomic_DNA"/>
</dbReference>
<feature type="domain" description="Uncharacterized protein YfbK C-terminal" evidence="1">
    <location>
        <begin position="42"/>
        <end position="113"/>
    </location>
</feature>
<name>A0A939DDX5_9GAMM</name>
<proteinExistence type="predicted"/>
<accession>A0A939DDX5</accession>
<dbReference type="Pfam" id="PF12034">
    <property type="entry name" value="YfbK_C"/>
    <property type="match status" value="1"/>
</dbReference>
<protein>
    <submittedName>
        <fullName evidence="2">DUF3520 domain-containing protein</fullName>
    </submittedName>
</protein>
<comment type="caution">
    <text evidence="2">The sequence shown here is derived from an EMBL/GenBank/DDBJ whole genome shotgun (WGS) entry which is preliminary data.</text>
</comment>
<evidence type="ECO:0000313" key="3">
    <source>
        <dbReference type="Proteomes" id="UP000664303"/>
    </source>
</evidence>
<gene>
    <name evidence="2" type="ORF">JYP50_07000</name>
</gene>